<dbReference type="KEGG" id="aprs:BI364_16450"/>
<feature type="compositionally biased region" description="Low complexity" evidence="1">
    <location>
        <begin position="10"/>
        <end position="26"/>
    </location>
</feature>
<sequence length="228" mass="24393">MKSFGTLLNGSGTSSSSASTKSPAAGLTQTEMSRGIKEALSKGVNVAIDQLGRRNGFLDDAAVRIPLPSGLDQVASVLRQFHQQELADKFVATMNHAAEQAVPQAAEVFAGAIRHMTLQDVRGILQGPDDAATEYFRRTSGAELAARLRPIIARATNKAGVTLAYKKMIAEAGPMARMFVGDSNLDAYITKKTLDGLFLKIAAEEKSIRTQPAARTTDLLKKVFSSVR</sequence>
<evidence type="ECO:0000313" key="2">
    <source>
        <dbReference type="EMBL" id="AOU99832.1"/>
    </source>
</evidence>
<evidence type="ECO:0008006" key="4">
    <source>
        <dbReference type="Google" id="ProtNLM"/>
    </source>
</evidence>
<dbReference type="InterPro" id="IPR025245">
    <property type="entry name" value="DUF4197"/>
</dbReference>
<dbReference type="EMBL" id="CP017415">
    <property type="protein sequence ID" value="AOU99832.1"/>
    <property type="molecule type" value="Genomic_DNA"/>
</dbReference>
<evidence type="ECO:0000256" key="1">
    <source>
        <dbReference type="SAM" id="MobiDB-lite"/>
    </source>
</evidence>
<feature type="region of interest" description="Disordered" evidence="1">
    <location>
        <begin position="1"/>
        <end position="28"/>
    </location>
</feature>
<proteinExistence type="predicted"/>
<keyword evidence="3" id="KW-1185">Reference proteome</keyword>
<dbReference type="Pfam" id="PF13852">
    <property type="entry name" value="DUF4197"/>
    <property type="match status" value="1"/>
</dbReference>
<dbReference type="Proteomes" id="UP000095401">
    <property type="component" value="Chromosome"/>
</dbReference>
<dbReference type="AlphaFoldDB" id="A0A1D8ITH6"/>
<protein>
    <recommendedName>
        <fullName evidence="4">DUF4197 domain-containing protein</fullName>
    </recommendedName>
</protein>
<accession>A0A1D8ITH6</accession>
<gene>
    <name evidence="2" type="ORF">BI364_16450</name>
</gene>
<name>A0A1D8ITH6_9GAMM</name>
<organism evidence="2 3">
    <name type="scientific">Acidihalobacter yilgarnensis</name>
    <dbReference type="NCBI Taxonomy" id="2819280"/>
    <lineage>
        <taxon>Bacteria</taxon>
        <taxon>Pseudomonadati</taxon>
        <taxon>Pseudomonadota</taxon>
        <taxon>Gammaproteobacteria</taxon>
        <taxon>Chromatiales</taxon>
        <taxon>Ectothiorhodospiraceae</taxon>
        <taxon>Acidihalobacter</taxon>
    </lineage>
</organism>
<reference evidence="3" key="1">
    <citation type="submission" date="2016-09" db="EMBL/GenBank/DDBJ databases">
        <title>Acidihalobacter prosperus F5.</title>
        <authorList>
            <person name="Khaleque H.N."/>
            <person name="Ramsay J.P."/>
            <person name="Kaksonen A.H."/>
            <person name="Boxall N.J."/>
            <person name="Watkin E.L.J."/>
        </authorList>
    </citation>
    <scope>NUCLEOTIDE SEQUENCE [LARGE SCALE GENOMIC DNA]</scope>
    <source>
        <strain evidence="3">F5</strain>
    </source>
</reference>
<evidence type="ECO:0000313" key="3">
    <source>
        <dbReference type="Proteomes" id="UP000095401"/>
    </source>
</evidence>